<comment type="similarity">
    <text evidence="1">Belongs to the choline/ethanolamine kinase family.</text>
</comment>
<gene>
    <name evidence="2" type="ORF">COEREDRAFT_83296</name>
</gene>
<protein>
    <submittedName>
        <fullName evidence="2">Kinase-like protein</fullName>
    </submittedName>
</protein>
<dbReference type="GO" id="GO:0005737">
    <property type="term" value="C:cytoplasm"/>
    <property type="evidence" value="ECO:0007669"/>
    <property type="project" value="TreeGrafter"/>
</dbReference>
<sequence length="544" mass="62208">MSSSGPSPIFVPLLPSPRLVAQMTGLSLKQSELEVRQQHNLKRVLKRIKESRRRTAGRTPLGHHVTRIKGVMSALHLPDSVVVVEGESGNNNDWSDEEDDAGDGMLRKMDVFVDIADSPDEEELKRRVAKLFNDVFASVPPVNSSQIEISRLSGAMTNCVFMVTVTPPPTISAALVPSSPFISNYQNNHKEETLVKMPKKYLLRVYGMGVDEFLSREKELYWLSQLTTLGFGPQLYGIFGNGRLEEFLESTTLGKDDIRDSSTSKHIARRMSELHSLVSYYRPFAHMTENHKNIIPRSKSAVFCHSSGSTKNIPELWRNIEAWMHLVHEKWQRIYNICHTSRLCMEILDNWSRVENAAVKLRTLVEASKSSVVFAHADLQYGNILRLKHTGELVVVDFEYAGYNYRGFDIANHFCEWMADYYHPDHPHLLNEDMYPTQSERECFLRTYIKAKFFLDANMKADPDVVESDMDLSIQLRAVNLSEDRLHAEVHALEREIAPFVPASHFHWGIWGLLQACSSEIDFDYVEYAAQRLSIFLRQVDKMA</sequence>
<reference evidence="2 3" key="1">
    <citation type="journal article" date="2015" name="Genome Biol. Evol.">
        <title>Phylogenomic analyses indicate that early fungi evolved digesting cell walls of algal ancestors of land plants.</title>
        <authorList>
            <person name="Chang Y."/>
            <person name="Wang S."/>
            <person name="Sekimoto S."/>
            <person name="Aerts A.L."/>
            <person name="Choi C."/>
            <person name="Clum A."/>
            <person name="LaButti K.M."/>
            <person name="Lindquist E.A."/>
            <person name="Yee Ngan C."/>
            <person name="Ohm R.A."/>
            <person name="Salamov A.A."/>
            <person name="Grigoriev I.V."/>
            <person name="Spatafora J.W."/>
            <person name="Berbee M.L."/>
        </authorList>
    </citation>
    <scope>NUCLEOTIDE SEQUENCE [LARGE SCALE GENOMIC DNA]</scope>
    <source>
        <strain evidence="2 3">NRRL 1564</strain>
    </source>
</reference>
<organism evidence="2 3">
    <name type="scientific">Coemansia reversa (strain ATCC 12441 / NRRL 1564)</name>
    <dbReference type="NCBI Taxonomy" id="763665"/>
    <lineage>
        <taxon>Eukaryota</taxon>
        <taxon>Fungi</taxon>
        <taxon>Fungi incertae sedis</taxon>
        <taxon>Zoopagomycota</taxon>
        <taxon>Kickxellomycotina</taxon>
        <taxon>Kickxellomycetes</taxon>
        <taxon>Kickxellales</taxon>
        <taxon>Kickxellaceae</taxon>
        <taxon>Coemansia</taxon>
    </lineage>
</organism>
<keyword evidence="3" id="KW-1185">Reference proteome</keyword>
<dbReference type="GO" id="GO:0006646">
    <property type="term" value="P:phosphatidylethanolamine biosynthetic process"/>
    <property type="evidence" value="ECO:0007669"/>
    <property type="project" value="TreeGrafter"/>
</dbReference>
<dbReference type="Gene3D" id="3.90.1200.10">
    <property type="match status" value="1"/>
</dbReference>
<dbReference type="PANTHER" id="PTHR22603:SF93">
    <property type="entry name" value="RE24176P"/>
    <property type="match status" value="1"/>
</dbReference>
<name>A0A2G5B3W8_COERN</name>
<dbReference type="Gene3D" id="3.30.200.20">
    <property type="entry name" value="Phosphorylase Kinase, domain 1"/>
    <property type="match status" value="1"/>
</dbReference>
<dbReference type="STRING" id="763665.A0A2G5B3W8"/>
<evidence type="ECO:0000313" key="3">
    <source>
        <dbReference type="Proteomes" id="UP000242474"/>
    </source>
</evidence>
<dbReference type="CDD" id="cd05157">
    <property type="entry name" value="ETNK_euk"/>
    <property type="match status" value="1"/>
</dbReference>
<dbReference type="Proteomes" id="UP000242474">
    <property type="component" value="Unassembled WGS sequence"/>
</dbReference>
<dbReference type="AlphaFoldDB" id="A0A2G5B3W8"/>
<dbReference type="InterPro" id="IPR011009">
    <property type="entry name" value="Kinase-like_dom_sf"/>
</dbReference>
<dbReference type="SUPFAM" id="SSF56112">
    <property type="entry name" value="Protein kinase-like (PK-like)"/>
    <property type="match status" value="1"/>
</dbReference>
<dbReference type="GO" id="GO:0004103">
    <property type="term" value="F:choline kinase activity"/>
    <property type="evidence" value="ECO:0007669"/>
    <property type="project" value="TreeGrafter"/>
</dbReference>
<keyword evidence="2" id="KW-0808">Transferase</keyword>
<dbReference type="Pfam" id="PF01633">
    <property type="entry name" value="Choline_kinase"/>
    <property type="match status" value="1"/>
</dbReference>
<accession>A0A2G5B3W8</accession>
<dbReference type="EMBL" id="KZ303528">
    <property type="protein sequence ID" value="PIA13696.1"/>
    <property type="molecule type" value="Genomic_DNA"/>
</dbReference>
<dbReference type="GO" id="GO:0004305">
    <property type="term" value="F:ethanolamine kinase activity"/>
    <property type="evidence" value="ECO:0007669"/>
    <property type="project" value="TreeGrafter"/>
</dbReference>
<dbReference type="PANTHER" id="PTHR22603">
    <property type="entry name" value="CHOLINE/ETHANOALAMINE KINASE"/>
    <property type="match status" value="1"/>
</dbReference>
<evidence type="ECO:0000313" key="2">
    <source>
        <dbReference type="EMBL" id="PIA13696.1"/>
    </source>
</evidence>
<keyword evidence="2" id="KW-0418">Kinase</keyword>
<proteinExistence type="inferred from homology"/>
<evidence type="ECO:0000256" key="1">
    <source>
        <dbReference type="ARBA" id="ARBA00038211"/>
    </source>
</evidence>
<dbReference type="OrthoDB" id="10267235at2759"/>